<feature type="domain" description="Glycine transporter" evidence="9">
    <location>
        <begin position="5"/>
        <end position="77"/>
    </location>
</feature>
<feature type="transmembrane region" description="Helical" evidence="8">
    <location>
        <begin position="171"/>
        <end position="189"/>
    </location>
</feature>
<evidence type="ECO:0000256" key="2">
    <source>
        <dbReference type="ARBA" id="ARBA00008193"/>
    </source>
</evidence>
<feature type="transmembrane region" description="Helical" evidence="8">
    <location>
        <begin position="28"/>
        <end position="49"/>
    </location>
</feature>
<keyword evidence="4 8" id="KW-0812">Transmembrane</keyword>
<evidence type="ECO:0000313" key="11">
    <source>
        <dbReference type="Proteomes" id="UP000594681"/>
    </source>
</evidence>
<comment type="similarity">
    <text evidence="2">Belongs to the UPF0126 family.</text>
</comment>
<keyword evidence="6 8" id="KW-0472">Membrane</keyword>
<keyword evidence="5 8" id="KW-1133">Transmembrane helix</keyword>
<evidence type="ECO:0000256" key="7">
    <source>
        <dbReference type="SAM" id="MobiDB-lite"/>
    </source>
</evidence>
<dbReference type="PANTHER" id="PTHR30506:SF3">
    <property type="entry name" value="UPF0126 INNER MEMBRANE PROTEIN YADS-RELATED"/>
    <property type="match status" value="1"/>
</dbReference>
<dbReference type="RefSeq" id="WP_165009813.1">
    <property type="nucleotide sequence ID" value="NZ_CP064954.1"/>
</dbReference>
<feature type="compositionally biased region" description="Basic and acidic residues" evidence="7">
    <location>
        <begin position="252"/>
        <end position="275"/>
    </location>
</feature>
<dbReference type="PANTHER" id="PTHR30506">
    <property type="entry name" value="INNER MEMBRANE PROTEIN"/>
    <property type="match status" value="1"/>
</dbReference>
<dbReference type="GO" id="GO:0005886">
    <property type="term" value="C:plasma membrane"/>
    <property type="evidence" value="ECO:0007669"/>
    <property type="project" value="UniProtKB-SubCell"/>
</dbReference>
<comment type="subcellular location">
    <subcellularLocation>
        <location evidence="1">Cell membrane</location>
        <topology evidence="1">Multi-pass membrane protein</topology>
    </subcellularLocation>
</comment>
<evidence type="ECO:0000259" key="9">
    <source>
        <dbReference type="Pfam" id="PF03458"/>
    </source>
</evidence>
<sequence length="275" mass="29965">MFTALYIVGITAEAMTAALSAGRQKMDLFGVMLIAAITALGGGSVRDIVLGDYPLTWVEHPHYLVIVLVAAVVTVWMAFLMHYFRHLFLILDALGLAVFAVLGTQVALHLGHGFVIAAVCAIITGVFGGILRDLLCDRVPLVLSNELYASIAVFATAVYMALVHFEVAAEAAALTTVVVALVARLWAIYSHTNLPVFEYRGAEQPIDPRLRLSARLVRDGARAAKRKTAAVARLATPAHFPLKRQSPQRWDYNQDRNQVDGSRFGDGEANRDPKK</sequence>
<organism evidence="10 11">
    <name type="scientific">Corynebacterium lizhenjunii</name>
    <dbReference type="NCBI Taxonomy" id="2709394"/>
    <lineage>
        <taxon>Bacteria</taxon>
        <taxon>Bacillati</taxon>
        <taxon>Actinomycetota</taxon>
        <taxon>Actinomycetes</taxon>
        <taxon>Mycobacteriales</taxon>
        <taxon>Corynebacteriaceae</taxon>
        <taxon>Corynebacterium</taxon>
    </lineage>
</organism>
<feature type="transmembrane region" description="Helical" evidence="8">
    <location>
        <begin position="114"/>
        <end position="135"/>
    </location>
</feature>
<dbReference type="AlphaFoldDB" id="A0A7T0KFH6"/>
<dbReference type="Pfam" id="PF03458">
    <property type="entry name" value="Gly_transporter"/>
    <property type="match status" value="2"/>
</dbReference>
<gene>
    <name evidence="10" type="ORF">G7Y31_09340</name>
</gene>
<evidence type="ECO:0000256" key="5">
    <source>
        <dbReference type="ARBA" id="ARBA00022989"/>
    </source>
</evidence>
<feature type="transmembrane region" description="Helical" evidence="8">
    <location>
        <begin position="87"/>
        <end position="108"/>
    </location>
</feature>
<feature type="domain" description="Glycine transporter" evidence="9">
    <location>
        <begin position="90"/>
        <end position="162"/>
    </location>
</feature>
<reference evidence="10 11" key="1">
    <citation type="submission" date="2020-11" db="EMBL/GenBank/DDBJ databases">
        <title>Corynebacterium sp. ZJ-599.</title>
        <authorList>
            <person name="Zhou J."/>
        </authorList>
    </citation>
    <scope>NUCLEOTIDE SEQUENCE [LARGE SCALE GENOMIC DNA]</scope>
    <source>
        <strain evidence="10 11">ZJ-599</strain>
    </source>
</reference>
<dbReference type="KEGG" id="cliz:G7Y31_09340"/>
<accession>A0A7T0KFH6</accession>
<name>A0A7T0KFH6_9CORY</name>
<feature type="region of interest" description="Disordered" evidence="7">
    <location>
        <begin position="238"/>
        <end position="275"/>
    </location>
</feature>
<keyword evidence="11" id="KW-1185">Reference proteome</keyword>
<proteinExistence type="inferred from homology"/>
<evidence type="ECO:0000256" key="6">
    <source>
        <dbReference type="ARBA" id="ARBA00023136"/>
    </source>
</evidence>
<evidence type="ECO:0000256" key="3">
    <source>
        <dbReference type="ARBA" id="ARBA00022475"/>
    </source>
</evidence>
<feature type="transmembrane region" description="Helical" evidence="8">
    <location>
        <begin position="61"/>
        <end position="80"/>
    </location>
</feature>
<protein>
    <submittedName>
        <fullName evidence="10">Trimeric intracellular cation channel family protein</fullName>
    </submittedName>
</protein>
<keyword evidence="3" id="KW-1003">Cell membrane</keyword>
<dbReference type="EMBL" id="CP064954">
    <property type="protein sequence ID" value="QPK78738.1"/>
    <property type="molecule type" value="Genomic_DNA"/>
</dbReference>
<evidence type="ECO:0000256" key="8">
    <source>
        <dbReference type="SAM" id="Phobius"/>
    </source>
</evidence>
<feature type="transmembrane region" description="Helical" evidence="8">
    <location>
        <begin position="147"/>
        <end position="165"/>
    </location>
</feature>
<dbReference type="InterPro" id="IPR005115">
    <property type="entry name" value="Gly_transporter"/>
</dbReference>
<evidence type="ECO:0000313" key="10">
    <source>
        <dbReference type="EMBL" id="QPK78738.1"/>
    </source>
</evidence>
<evidence type="ECO:0000256" key="1">
    <source>
        <dbReference type="ARBA" id="ARBA00004651"/>
    </source>
</evidence>
<dbReference type="Proteomes" id="UP000594681">
    <property type="component" value="Chromosome"/>
</dbReference>
<evidence type="ECO:0000256" key="4">
    <source>
        <dbReference type="ARBA" id="ARBA00022692"/>
    </source>
</evidence>